<reference evidence="1" key="1">
    <citation type="submission" date="2023-03" db="EMBL/GenBank/DDBJ databases">
        <title>Massive genome expansion in bonnet fungi (Mycena s.s.) driven by repeated elements and novel gene families across ecological guilds.</title>
        <authorList>
            <consortium name="Lawrence Berkeley National Laboratory"/>
            <person name="Harder C.B."/>
            <person name="Miyauchi S."/>
            <person name="Viragh M."/>
            <person name="Kuo A."/>
            <person name="Thoen E."/>
            <person name="Andreopoulos B."/>
            <person name="Lu D."/>
            <person name="Skrede I."/>
            <person name="Drula E."/>
            <person name="Henrissat B."/>
            <person name="Morin E."/>
            <person name="Kohler A."/>
            <person name="Barry K."/>
            <person name="LaButti K."/>
            <person name="Morin E."/>
            <person name="Salamov A."/>
            <person name="Lipzen A."/>
            <person name="Mereny Z."/>
            <person name="Hegedus B."/>
            <person name="Baldrian P."/>
            <person name="Stursova M."/>
            <person name="Weitz H."/>
            <person name="Taylor A."/>
            <person name="Grigoriev I.V."/>
            <person name="Nagy L.G."/>
            <person name="Martin F."/>
            <person name="Kauserud H."/>
        </authorList>
    </citation>
    <scope>NUCLEOTIDE SEQUENCE</scope>
    <source>
        <strain evidence="1">CBHHK188m</strain>
    </source>
</reference>
<evidence type="ECO:0000313" key="1">
    <source>
        <dbReference type="EMBL" id="KAJ7762417.1"/>
    </source>
</evidence>
<proteinExistence type="predicted"/>
<organism evidence="1 2">
    <name type="scientific">Mycena maculata</name>
    <dbReference type="NCBI Taxonomy" id="230809"/>
    <lineage>
        <taxon>Eukaryota</taxon>
        <taxon>Fungi</taxon>
        <taxon>Dikarya</taxon>
        <taxon>Basidiomycota</taxon>
        <taxon>Agaricomycotina</taxon>
        <taxon>Agaricomycetes</taxon>
        <taxon>Agaricomycetidae</taxon>
        <taxon>Agaricales</taxon>
        <taxon>Marasmiineae</taxon>
        <taxon>Mycenaceae</taxon>
        <taxon>Mycena</taxon>
    </lineage>
</organism>
<accession>A0AAD7JF81</accession>
<protein>
    <recommendedName>
        <fullName evidence="3">F-box domain-containing protein</fullName>
    </recommendedName>
</protein>
<sequence>MSCLHHETLPTELWLEIFGRLDDSAHRYSVSHAPFQPIPGIASEGHVGSDFAAVVLVCRNWQAWALGLLYRHLKLSPSRSEAIGVHRGYGRWVRRAVVPYSTTSTETCKPMPSTEILGLCPNLEVLVRPPYAPTPLRNLKFEFDSTCPPLASLKRLDFWNHLEASRSGGINSLTVVLAAAPNLEYLFVGGSMGGPFHGIGTTRINLPRLHTLRLAFANALLLRDIVHRWTLPALDNLVVDSPMPAVAMVWETMGPQLRVVEFSRHLRFLLNQTLTPCLRGCPSVCCLNYYVFITMPPEVTPEAVFPSVTSIGIHLSENPYLEAREAEWAHLQQHFDAFAGGMFPNLRRLRLFGARESLLADVRFAAVHQRLSDRNCLLEFPDGTPV</sequence>
<evidence type="ECO:0008006" key="3">
    <source>
        <dbReference type="Google" id="ProtNLM"/>
    </source>
</evidence>
<gene>
    <name evidence="1" type="ORF">DFH07DRAFT_410950</name>
</gene>
<dbReference type="EMBL" id="JARJLG010000043">
    <property type="protein sequence ID" value="KAJ7762417.1"/>
    <property type="molecule type" value="Genomic_DNA"/>
</dbReference>
<dbReference type="AlphaFoldDB" id="A0AAD7JF81"/>
<evidence type="ECO:0000313" key="2">
    <source>
        <dbReference type="Proteomes" id="UP001215280"/>
    </source>
</evidence>
<keyword evidence="2" id="KW-1185">Reference proteome</keyword>
<name>A0AAD7JF81_9AGAR</name>
<comment type="caution">
    <text evidence="1">The sequence shown here is derived from an EMBL/GenBank/DDBJ whole genome shotgun (WGS) entry which is preliminary data.</text>
</comment>
<dbReference type="Proteomes" id="UP001215280">
    <property type="component" value="Unassembled WGS sequence"/>
</dbReference>